<keyword evidence="2" id="KW-0472">Membrane</keyword>
<sequence length="347" mass="38265">MEDEKTTNKHGKKKIHTSLGSITIGGEGGITGLLVFGGALAIAGFMAVTSFGSKQHKKKPIIHPHHQQLLLADDKHSLQNSTSQLEEDATSYDRHCSYAANLYAVIAVADSDLKHSFINNYVLPFVICLTSNECTKTISSFELLSEQPLILEGKINNEPSNTCFHHQEIAFSDHSHPESASSSNENAVAEESSGEEEKDEPREGLTTTETEDEPQDDITTTETENTDDDDDVTYTDEDTSKATETTSLDDKEGLIEQEFKKYYCESNVCSDLYANDGSRYVGNEDAVQKEAILNETANFTMLQKEQPSILTSWVMPMLMLGLLMLLVLLTRGLQESLNVLDDAIDGI</sequence>
<evidence type="ECO:0008006" key="5">
    <source>
        <dbReference type="Google" id="ProtNLM"/>
    </source>
</evidence>
<dbReference type="EMBL" id="PSQE01000007">
    <property type="protein sequence ID" value="RHN48981.1"/>
    <property type="molecule type" value="Genomic_DNA"/>
</dbReference>
<feature type="transmembrane region" description="Helical" evidence="2">
    <location>
        <begin position="30"/>
        <end position="51"/>
    </location>
</feature>
<accession>A0A396H8W9</accession>
<name>A0A396H8W9_MEDTR</name>
<dbReference type="Gramene" id="rna43758">
    <property type="protein sequence ID" value="RHN48981.1"/>
    <property type="gene ID" value="gene43758"/>
</dbReference>
<organism evidence="3 4">
    <name type="scientific">Medicago truncatula</name>
    <name type="common">Barrel medic</name>
    <name type="synonym">Medicago tribuloides</name>
    <dbReference type="NCBI Taxonomy" id="3880"/>
    <lineage>
        <taxon>Eukaryota</taxon>
        <taxon>Viridiplantae</taxon>
        <taxon>Streptophyta</taxon>
        <taxon>Embryophyta</taxon>
        <taxon>Tracheophyta</taxon>
        <taxon>Spermatophyta</taxon>
        <taxon>Magnoliopsida</taxon>
        <taxon>eudicotyledons</taxon>
        <taxon>Gunneridae</taxon>
        <taxon>Pentapetalae</taxon>
        <taxon>rosids</taxon>
        <taxon>fabids</taxon>
        <taxon>Fabales</taxon>
        <taxon>Fabaceae</taxon>
        <taxon>Papilionoideae</taxon>
        <taxon>50 kb inversion clade</taxon>
        <taxon>NPAAA clade</taxon>
        <taxon>Hologalegina</taxon>
        <taxon>IRL clade</taxon>
        <taxon>Trifolieae</taxon>
        <taxon>Medicago</taxon>
    </lineage>
</organism>
<evidence type="ECO:0000313" key="3">
    <source>
        <dbReference type="EMBL" id="RHN48981.1"/>
    </source>
</evidence>
<feature type="compositionally biased region" description="Low complexity" evidence="1">
    <location>
        <begin position="178"/>
        <end position="191"/>
    </location>
</feature>
<keyword evidence="2" id="KW-0812">Transmembrane</keyword>
<feature type="region of interest" description="Disordered" evidence="1">
    <location>
        <begin position="173"/>
        <end position="249"/>
    </location>
</feature>
<evidence type="ECO:0000256" key="2">
    <source>
        <dbReference type="SAM" id="Phobius"/>
    </source>
</evidence>
<proteinExistence type="predicted"/>
<gene>
    <name evidence="3" type="ORF">MtrunA17_Chr7g0269601</name>
</gene>
<comment type="caution">
    <text evidence="3">The sequence shown here is derived from an EMBL/GenBank/DDBJ whole genome shotgun (WGS) entry which is preliminary data.</text>
</comment>
<protein>
    <recommendedName>
        <fullName evidence="5">Transmembrane protein</fullName>
    </recommendedName>
</protein>
<dbReference type="Proteomes" id="UP000265566">
    <property type="component" value="Chromosome 7"/>
</dbReference>
<feature type="transmembrane region" description="Helical" evidence="2">
    <location>
        <begin position="309"/>
        <end position="329"/>
    </location>
</feature>
<keyword evidence="2" id="KW-1133">Transmembrane helix</keyword>
<feature type="compositionally biased region" description="Acidic residues" evidence="1">
    <location>
        <begin position="224"/>
        <end position="237"/>
    </location>
</feature>
<evidence type="ECO:0000256" key="1">
    <source>
        <dbReference type="SAM" id="MobiDB-lite"/>
    </source>
</evidence>
<evidence type="ECO:0000313" key="4">
    <source>
        <dbReference type="Proteomes" id="UP000265566"/>
    </source>
</evidence>
<reference evidence="4" key="1">
    <citation type="journal article" date="2018" name="Nat. Plants">
        <title>Whole-genome landscape of Medicago truncatula symbiotic genes.</title>
        <authorList>
            <person name="Pecrix Y."/>
            <person name="Staton S.E."/>
            <person name="Sallet E."/>
            <person name="Lelandais-Briere C."/>
            <person name="Moreau S."/>
            <person name="Carrere S."/>
            <person name="Blein T."/>
            <person name="Jardinaud M.F."/>
            <person name="Latrasse D."/>
            <person name="Zouine M."/>
            <person name="Zahm M."/>
            <person name="Kreplak J."/>
            <person name="Mayjonade B."/>
            <person name="Satge C."/>
            <person name="Perez M."/>
            <person name="Cauet S."/>
            <person name="Marande W."/>
            <person name="Chantry-Darmon C."/>
            <person name="Lopez-Roques C."/>
            <person name="Bouchez O."/>
            <person name="Berard A."/>
            <person name="Debelle F."/>
            <person name="Munos S."/>
            <person name="Bendahmane A."/>
            <person name="Berges H."/>
            <person name="Niebel A."/>
            <person name="Buitink J."/>
            <person name="Frugier F."/>
            <person name="Benhamed M."/>
            <person name="Crespi M."/>
            <person name="Gouzy J."/>
            <person name="Gamas P."/>
        </authorList>
    </citation>
    <scope>NUCLEOTIDE SEQUENCE [LARGE SCALE GENOMIC DNA]</scope>
    <source>
        <strain evidence="4">cv. Jemalong A17</strain>
    </source>
</reference>
<dbReference type="AlphaFoldDB" id="A0A396H8W9"/>